<dbReference type="InterPro" id="IPR007110">
    <property type="entry name" value="Ig-like_dom"/>
</dbReference>
<reference evidence="8" key="1">
    <citation type="journal article" date="2006" name="Science">
        <title>Ancient noncoding elements conserved in the human genome.</title>
        <authorList>
            <person name="Venkatesh B."/>
            <person name="Kirkness E.F."/>
            <person name="Loh Y.H."/>
            <person name="Halpern A.L."/>
            <person name="Lee A.P."/>
            <person name="Johnson J."/>
            <person name="Dandona N."/>
            <person name="Viswanathan L.D."/>
            <person name="Tay A."/>
            <person name="Venter J.C."/>
            <person name="Strausberg R.L."/>
            <person name="Brenner S."/>
        </authorList>
    </citation>
    <scope>NUCLEOTIDE SEQUENCE [LARGE SCALE GENOMIC DNA]</scope>
</reference>
<dbReference type="Proteomes" id="UP000314986">
    <property type="component" value="Unassembled WGS sequence"/>
</dbReference>
<evidence type="ECO:0000256" key="4">
    <source>
        <dbReference type="ARBA" id="ARBA00023319"/>
    </source>
</evidence>
<dbReference type="InterPro" id="IPR051287">
    <property type="entry name" value="TCR_variable_region"/>
</dbReference>
<dbReference type="SMART" id="SM00406">
    <property type="entry name" value="IGv"/>
    <property type="match status" value="1"/>
</dbReference>
<reference evidence="7" key="5">
    <citation type="submission" date="2025-09" db="UniProtKB">
        <authorList>
            <consortium name="Ensembl"/>
        </authorList>
    </citation>
    <scope>IDENTIFICATION</scope>
</reference>
<evidence type="ECO:0000256" key="2">
    <source>
        <dbReference type="ARBA" id="ARBA00023130"/>
    </source>
</evidence>
<dbReference type="CDD" id="cd00099">
    <property type="entry name" value="IgV"/>
    <property type="match status" value="1"/>
</dbReference>
<evidence type="ECO:0000259" key="6">
    <source>
        <dbReference type="PROSITE" id="PS50835"/>
    </source>
</evidence>
<evidence type="ECO:0000313" key="7">
    <source>
        <dbReference type="Ensembl" id="ENSCMIP00000003526.1"/>
    </source>
</evidence>
<keyword evidence="4" id="KW-0393">Immunoglobulin domain</keyword>
<protein>
    <recommendedName>
        <fullName evidence="6">Ig-like domain-containing protein</fullName>
    </recommendedName>
</protein>
<keyword evidence="3" id="KW-0675">Receptor</keyword>
<dbReference type="InterPro" id="IPR013783">
    <property type="entry name" value="Ig-like_fold"/>
</dbReference>
<dbReference type="PROSITE" id="PS50835">
    <property type="entry name" value="IG_LIKE"/>
    <property type="match status" value="1"/>
</dbReference>
<dbReference type="GeneTree" id="ENSGT01150000287491"/>
<evidence type="ECO:0000256" key="5">
    <source>
        <dbReference type="ARBA" id="ARBA00043266"/>
    </source>
</evidence>
<keyword evidence="5" id="KW-1279">T cell receptor</keyword>
<name>A0A4W3GJH3_CALMI</name>
<reference evidence="8" key="3">
    <citation type="journal article" date="2014" name="Nature">
        <title>Elephant shark genome provides unique insights into gnathostome evolution.</title>
        <authorList>
            <consortium name="International Elephant Shark Genome Sequencing Consortium"/>
            <person name="Venkatesh B."/>
            <person name="Lee A.P."/>
            <person name="Ravi V."/>
            <person name="Maurya A.K."/>
            <person name="Lian M.M."/>
            <person name="Swann J.B."/>
            <person name="Ohta Y."/>
            <person name="Flajnik M.F."/>
            <person name="Sutoh Y."/>
            <person name="Kasahara M."/>
            <person name="Hoon S."/>
            <person name="Gangu V."/>
            <person name="Roy S.W."/>
            <person name="Irimia M."/>
            <person name="Korzh V."/>
            <person name="Kondrychyn I."/>
            <person name="Lim Z.W."/>
            <person name="Tay B.H."/>
            <person name="Tohari S."/>
            <person name="Kong K.W."/>
            <person name="Ho S."/>
            <person name="Lorente-Galdos B."/>
            <person name="Quilez J."/>
            <person name="Marques-Bonet T."/>
            <person name="Raney B.J."/>
            <person name="Ingham P.W."/>
            <person name="Tay A."/>
            <person name="Hillier L.W."/>
            <person name="Minx P."/>
            <person name="Boehm T."/>
            <person name="Wilson R.K."/>
            <person name="Brenner S."/>
            <person name="Warren W.C."/>
        </authorList>
    </citation>
    <scope>NUCLEOTIDE SEQUENCE [LARGE SCALE GENOMIC DNA]</scope>
</reference>
<keyword evidence="1" id="KW-0732">Signal</keyword>
<dbReference type="InterPro" id="IPR003599">
    <property type="entry name" value="Ig_sub"/>
</dbReference>
<evidence type="ECO:0000256" key="1">
    <source>
        <dbReference type="ARBA" id="ARBA00022729"/>
    </source>
</evidence>
<dbReference type="Pfam" id="PF07686">
    <property type="entry name" value="V-set"/>
    <property type="match status" value="1"/>
</dbReference>
<feature type="domain" description="Ig-like" evidence="6">
    <location>
        <begin position="20"/>
        <end position="107"/>
    </location>
</feature>
<keyword evidence="5" id="KW-0391">Immunity</keyword>
<evidence type="ECO:0000256" key="3">
    <source>
        <dbReference type="ARBA" id="ARBA00023170"/>
    </source>
</evidence>
<dbReference type="GO" id="GO:0002250">
    <property type="term" value="P:adaptive immune response"/>
    <property type="evidence" value="ECO:0007669"/>
    <property type="project" value="UniProtKB-KW"/>
</dbReference>
<dbReference type="AlphaFoldDB" id="A0A4W3GJH3"/>
<organism evidence="7 8">
    <name type="scientific">Callorhinchus milii</name>
    <name type="common">Ghost shark</name>
    <dbReference type="NCBI Taxonomy" id="7868"/>
    <lineage>
        <taxon>Eukaryota</taxon>
        <taxon>Metazoa</taxon>
        <taxon>Chordata</taxon>
        <taxon>Craniata</taxon>
        <taxon>Vertebrata</taxon>
        <taxon>Chondrichthyes</taxon>
        <taxon>Holocephali</taxon>
        <taxon>Chimaeriformes</taxon>
        <taxon>Callorhinchidae</taxon>
        <taxon>Callorhinchus</taxon>
    </lineage>
</organism>
<dbReference type="PANTHER" id="PTHR19367">
    <property type="entry name" value="T-CELL RECEPTOR ALPHA CHAIN V REGION"/>
    <property type="match status" value="1"/>
</dbReference>
<dbReference type="InParanoid" id="A0A4W3GJH3"/>
<sequence length="136" mass="15323">QPGNRTLVFRLTANGISVEPSMMEVSVGEGQTVNMSCTYTTDFTDVVMYWYRQYPGEPPLYTRRHDYDGDTFSAEFAKQRFIKGSASCSLEINELEVQDIATYYCRARFDANRCAVGKRENTKDGTGTAVIVTKSK</sequence>
<dbReference type="PANTHER" id="PTHR19367:SF18">
    <property type="entry name" value="T CELL RECEPTOR ALPHA VARIABLE 16"/>
    <property type="match status" value="1"/>
</dbReference>
<dbReference type="Gene3D" id="2.60.40.10">
    <property type="entry name" value="Immunoglobulins"/>
    <property type="match status" value="1"/>
</dbReference>
<evidence type="ECO:0000313" key="8">
    <source>
        <dbReference type="Proteomes" id="UP000314986"/>
    </source>
</evidence>
<dbReference type="InterPro" id="IPR036179">
    <property type="entry name" value="Ig-like_dom_sf"/>
</dbReference>
<keyword evidence="8" id="KW-1185">Reference proteome</keyword>
<keyword evidence="2" id="KW-1064">Adaptive immunity</keyword>
<dbReference type="GO" id="GO:0042101">
    <property type="term" value="C:T cell receptor complex"/>
    <property type="evidence" value="ECO:0007669"/>
    <property type="project" value="UniProtKB-KW"/>
</dbReference>
<dbReference type="SUPFAM" id="SSF48726">
    <property type="entry name" value="Immunoglobulin"/>
    <property type="match status" value="1"/>
</dbReference>
<proteinExistence type="predicted"/>
<accession>A0A4W3GJH3</accession>
<dbReference type="InterPro" id="IPR013106">
    <property type="entry name" value="Ig_V-set"/>
</dbReference>
<reference evidence="7" key="4">
    <citation type="submission" date="2025-08" db="UniProtKB">
        <authorList>
            <consortium name="Ensembl"/>
        </authorList>
    </citation>
    <scope>IDENTIFICATION</scope>
</reference>
<dbReference type="SMART" id="SM00409">
    <property type="entry name" value="IG"/>
    <property type="match status" value="1"/>
</dbReference>
<reference evidence="8" key="2">
    <citation type="journal article" date="2007" name="PLoS Biol.">
        <title>Survey sequencing and comparative analysis of the elephant shark (Callorhinchus milii) genome.</title>
        <authorList>
            <person name="Venkatesh B."/>
            <person name="Kirkness E.F."/>
            <person name="Loh Y.H."/>
            <person name="Halpern A.L."/>
            <person name="Lee A.P."/>
            <person name="Johnson J."/>
            <person name="Dandona N."/>
            <person name="Viswanathan L.D."/>
            <person name="Tay A."/>
            <person name="Venter J.C."/>
            <person name="Strausberg R.L."/>
            <person name="Brenner S."/>
        </authorList>
    </citation>
    <scope>NUCLEOTIDE SEQUENCE [LARGE SCALE GENOMIC DNA]</scope>
</reference>
<dbReference type="Ensembl" id="ENSCMIT00000003665.1">
    <property type="protein sequence ID" value="ENSCMIP00000003526.1"/>
    <property type="gene ID" value="ENSCMIG00000002133.1"/>
</dbReference>